<feature type="transmembrane region" description="Helical" evidence="16">
    <location>
        <begin position="57"/>
        <end position="75"/>
    </location>
</feature>
<keyword evidence="13 15" id="KW-0472">Membrane</keyword>
<dbReference type="EC" id="7.1.1.1" evidence="4 15"/>
<proteinExistence type="inferred from homology"/>
<evidence type="ECO:0000256" key="12">
    <source>
        <dbReference type="ARBA" id="ARBA00023027"/>
    </source>
</evidence>
<evidence type="ECO:0000256" key="2">
    <source>
        <dbReference type="ARBA" id="ARBA00004429"/>
    </source>
</evidence>
<keyword evidence="19" id="KW-1185">Reference proteome</keyword>
<evidence type="ECO:0000256" key="11">
    <source>
        <dbReference type="ARBA" id="ARBA00022989"/>
    </source>
</evidence>
<comment type="subcellular location">
    <subcellularLocation>
        <location evidence="2">Cell inner membrane</location>
        <topology evidence="2">Multi-pass membrane protein</topology>
    </subcellularLocation>
</comment>
<evidence type="ECO:0000313" key="19">
    <source>
        <dbReference type="Proteomes" id="UP000192513"/>
    </source>
</evidence>
<dbReference type="EMBL" id="MVIE01000028">
    <property type="protein sequence ID" value="ORB37004.1"/>
    <property type="molecule type" value="Genomic_DNA"/>
</dbReference>
<feature type="transmembrane region" description="Helical" evidence="16">
    <location>
        <begin position="127"/>
        <end position="147"/>
    </location>
</feature>
<evidence type="ECO:0000313" key="18">
    <source>
        <dbReference type="EMBL" id="ORB37004.1"/>
    </source>
</evidence>
<dbReference type="Pfam" id="PF02233">
    <property type="entry name" value="PNTB"/>
    <property type="match status" value="1"/>
</dbReference>
<keyword evidence="11 16" id="KW-1133">Transmembrane helix</keyword>
<dbReference type="PIRSF" id="PIRSF000204">
    <property type="entry name" value="PNTB"/>
    <property type="match status" value="1"/>
</dbReference>
<evidence type="ECO:0000256" key="8">
    <source>
        <dbReference type="ARBA" id="ARBA00022692"/>
    </source>
</evidence>
<dbReference type="Proteomes" id="UP000192513">
    <property type="component" value="Unassembled WGS sequence"/>
</dbReference>
<keyword evidence="7 15" id="KW-0997">Cell inner membrane</keyword>
<name>A0A1X0I6P5_9MYCO</name>
<dbReference type="RefSeq" id="WP_083173604.1">
    <property type="nucleotide sequence ID" value="NZ_AP022619.1"/>
</dbReference>
<feature type="transmembrane region" description="Helical" evidence="16">
    <location>
        <begin position="168"/>
        <end position="189"/>
    </location>
</feature>
<dbReference type="InterPro" id="IPR034300">
    <property type="entry name" value="PNTB-like"/>
</dbReference>
<dbReference type="InterPro" id="IPR029035">
    <property type="entry name" value="DHS-like_NAD/FAD-binding_dom"/>
</dbReference>
<evidence type="ECO:0000256" key="13">
    <source>
        <dbReference type="ARBA" id="ARBA00023136"/>
    </source>
</evidence>
<keyword evidence="9 15" id="KW-0521">NADP</keyword>
<gene>
    <name evidence="18" type="ORF">BST39_19615</name>
</gene>
<dbReference type="GO" id="GO:0050661">
    <property type="term" value="F:NADP binding"/>
    <property type="evidence" value="ECO:0007669"/>
    <property type="project" value="InterPro"/>
</dbReference>
<evidence type="ECO:0000256" key="1">
    <source>
        <dbReference type="ARBA" id="ARBA00003943"/>
    </source>
</evidence>
<comment type="similarity">
    <text evidence="3 15">Belongs to the PNT beta subunit family.</text>
</comment>
<evidence type="ECO:0000256" key="16">
    <source>
        <dbReference type="SAM" id="Phobius"/>
    </source>
</evidence>
<reference evidence="18 19" key="1">
    <citation type="submission" date="2017-02" db="EMBL/GenBank/DDBJ databases">
        <title>The new phylogeny of genus Mycobacterium.</title>
        <authorList>
            <person name="Tortoli E."/>
            <person name="Trovato A."/>
            <person name="Cirillo D.M."/>
        </authorList>
    </citation>
    <scope>NUCLEOTIDE SEQUENCE [LARGE SCALE GENOMIC DNA]</scope>
    <source>
        <strain evidence="18 19">DSM 45000</strain>
    </source>
</reference>
<dbReference type="OrthoDB" id="9763786at2"/>
<feature type="transmembrane region" description="Helical" evidence="16">
    <location>
        <begin position="32"/>
        <end position="51"/>
    </location>
</feature>
<comment type="caution">
    <text evidence="18">The sequence shown here is derived from an EMBL/GenBank/DDBJ whole genome shotgun (WGS) entry which is preliminary data.</text>
</comment>
<evidence type="ECO:0000256" key="4">
    <source>
        <dbReference type="ARBA" id="ARBA00012943"/>
    </source>
</evidence>
<dbReference type="PANTHER" id="PTHR44758:SF1">
    <property type="entry name" value="NAD(P) TRANSHYDROGENASE SUBUNIT BETA"/>
    <property type="match status" value="1"/>
</dbReference>
<keyword evidence="10 15" id="KW-1278">Translocase</keyword>
<dbReference type="Gene3D" id="3.40.50.1220">
    <property type="entry name" value="TPP-binding domain"/>
    <property type="match status" value="1"/>
</dbReference>
<evidence type="ECO:0000256" key="14">
    <source>
        <dbReference type="ARBA" id="ARBA00048202"/>
    </source>
</evidence>
<evidence type="ECO:0000256" key="7">
    <source>
        <dbReference type="ARBA" id="ARBA00022519"/>
    </source>
</evidence>
<dbReference type="AlphaFoldDB" id="A0A1X0I6P5"/>
<evidence type="ECO:0000256" key="6">
    <source>
        <dbReference type="ARBA" id="ARBA00022475"/>
    </source>
</evidence>
<dbReference type="GO" id="GO:0005886">
    <property type="term" value="C:plasma membrane"/>
    <property type="evidence" value="ECO:0007669"/>
    <property type="project" value="UniProtKB-SubCell"/>
</dbReference>
<feature type="transmembrane region" description="Helical" evidence="16">
    <location>
        <begin position="250"/>
        <end position="268"/>
    </location>
</feature>
<sequence length="475" mass="48549">MNYLVTVLYIVSFALFIYGLMGLTGPKTAVRGNLIAAVGMAIAVAATLIKIRHTESWVLIIAGLVVGVVLGVPPARLTKMTAMPQLVAFFNGVGGGTVALIALAEFIETKGFSSFQHGESPTVHVVVASLFAAIIGSISFWGSIIAFGKLQEIISGSPIGFGKLQQPINLLLLVAAVAAAVVVGLHAHPGTGGASLWWMVGLLAAAGVLGLMVVLPIGGADMPVVISLLNAMTGLSAAAAGLALNNTAMIVAGMIVGASGSILTNLMAKAMNRSIPAIVAGGFGGGGVAPGAGGDGGDKHVKATSAADAAIQMAYANQVIVVPGYGLAVAQAQHAVKDMASLLEEKGVPVKYAIHPVAGRMPGHMNVLLAEAEVDYDAMKDMDDINDEFARTDVAIVIGANDVTNPAARNEQSSPIYGMPILNVDKAKSVIVLKRSMNSGFAGIDNPLFYADGTTMLFGDAKKSVTEVAEELKAL</sequence>
<evidence type="ECO:0000259" key="17">
    <source>
        <dbReference type="Pfam" id="PF02233"/>
    </source>
</evidence>
<keyword evidence="8 16" id="KW-0812">Transmembrane</keyword>
<feature type="transmembrane region" description="Helical" evidence="16">
    <location>
        <begin position="224"/>
        <end position="244"/>
    </location>
</feature>
<comment type="function">
    <text evidence="1 15">The transhydrogenation between NADH and NADP is coupled to respiration and ATP hydrolysis and functions as a proton pump across the membrane.</text>
</comment>
<feature type="transmembrane region" description="Helical" evidence="16">
    <location>
        <begin position="87"/>
        <end position="107"/>
    </location>
</feature>
<dbReference type="PANTHER" id="PTHR44758">
    <property type="entry name" value="NAD(P) TRANSHYDROGENASE SUBUNIT BETA"/>
    <property type="match status" value="1"/>
</dbReference>
<evidence type="ECO:0000256" key="10">
    <source>
        <dbReference type="ARBA" id="ARBA00022967"/>
    </source>
</evidence>
<organism evidence="18 19">
    <name type="scientific">Mycobacterium paraseoulense</name>
    <dbReference type="NCBI Taxonomy" id="590652"/>
    <lineage>
        <taxon>Bacteria</taxon>
        <taxon>Bacillati</taxon>
        <taxon>Actinomycetota</taxon>
        <taxon>Actinomycetes</taxon>
        <taxon>Mycobacteriales</taxon>
        <taxon>Mycobacteriaceae</taxon>
        <taxon>Mycobacterium</taxon>
    </lineage>
</organism>
<dbReference type="InterPro" id="IPR012136">
    <property type="entry name" value="NADH_DH_b"/>
</dbReference>
<dbReference type="SUPFAM" id="SSF52467">
    <property type="entry name" value="DHS-like NAD/FAD-binding domain"/>
    <property type="match status" value="1"/>
</dbReference>
<dbReference type="FunFam" id="3.40.50.1220:FF:000002">
    <property type="entry name" value="NAD(P) transhydrogenase subunit beta"/>
    <property type="match status" value="1"/>
</dbReference>
<evidence type="ECO:0000256" key="9">
    <source>
        <dbReference type="ARBA" id="ARBA00022857"/>
    </source>
</evidence>
<accession>A0A1X0I6P5</accession>
<keyword evidence="12 15" id="KW-0520">NAD</keyword>
<evidence type="ECO:0000256" key="5">
    <source>
        <dbReference type="ARBA" id="ARBA00014581"/>
    </source>
</evidence>
<evidence type="ECO:0000256" key="15">
    <source>
        <dbReference type="PIRNR" id="PIRNR000204"/>
    </source>
</evidence>
<evidence type="ECO:0000256" key="3">
    <source>
        <dbReference type="ARBA" id="ARBA00007919"/>
    </source>
</evidence>
<dbReference type="GO" id="GO:0008750">
    <property type="term" value="F:proton-translocating NAD(P)+ transhydrogenase activity"/>
    <property type="evidence" value="ECO:0007669"/>
    <property type="project" value="UniProtKB-EC"/>
</dbReference>
<comment type="catalytic activity">
    <reaction evidence="14 15">
        <text>NAD(+) + NADPH + H(+)(in) = NADH + NADP(+) + H(+)(out)</text>
        <dbReference type="Rhea" id="RHEA:47992"/>
        <dbReference type="ChEBI" id="CHEBI:15378"/>
        <dbReference type="ChEBI" id="CHEBI:57540"/>
        <dbReference type="ChEBI" id="CHEBI:57783"/>
        <dbReference type="ChEBI" id="CHEBI:57945"/>
        <dbReference type="ChEBI" id="CHEBI:58349"/>
        <dbReference type="EC" id="7.1.1.1"/>
    </reaction>
</comment>
<dbReference type="STRING" id="590652.BST39_19615"/>
<feature type="domain" description="NADP transhydrogenase beta-like" evidence="17">
    <location>
        <begin position="6"/>
        <end position="470"/>
    </location>
</feature>
<feature type="transmembrane region" description="Helical" evidence="16">
    <location>
        <begin position="6"/>
        <end position="25"/>
    </location>
</feature>
<protein>
    <recommendedName>
        <fullName evidence="5 15">NAD(P) transhydrogenase subunit beta</fullName>
        <ecNumber evidence="4 15">7.1.1.1</ecNumber>
    </recommendedName>
    <alternativeName>
        <fullName evidence="15">Nicotinamide nucleotide transhydrogenase subunit beta</fullName>
    </alternativeName>
</protein>
<feature type="transmembrane region" description="Helical" evidence="16">
    <location>
        <begin position="195"/>
        <end position="217"/>
    </location>
</feature>
<keyword evidence="6 15" id="KW-1003">Cell membrane</keyword>